<protein>
    <submittedName>
        <fullName evidence="3">AbrB/MazE/SpoVT family DNA-binding domain-containing protein</fullName>
    </submittedName>
</protein>
<accession>A0A7V4WW01</accession>
<proteinExistence type="predicted"/>
<dbReference type="PANTHER" id="PTHR34860:SF6">
    <property type="entry name" value="REPRESSOR-LIKE PROTEIN SSO7C3"/>
    <property type="match status" value="1"/>
</dbReference>
<gene>
    <name evidence="3" type="ORF">ENK44_10160</name>
</gene>
<dbReference type="SUPFAM" id="SSF89447">
    <property type="entry name" value="AbrB/MazE/MraZ-like"/>
    <property type="match status" value="1"/>
</dbReference>
<dbReference type="Proteomes" id="UP000885779">
    <property type="component" value="Unassembled WGS sequence"/>
</dbReference>
<dbReference type="GO" id="GO:0003677">
    <property type="term" value="F:DNA binding"/>
    <property type="evidence" value="ECO:0007669"/>
    <property type="project" value="UniProtKB-UniRule"/>
</dbReference>
<dbReference type="Pfam" id="PF04014">
    <property type="entry name" value="MazE_antitoxin"/>
    <property type="match status" value="1"/>
</dbReference>
<sequence>MPQTTITSKGQVTIPKQVRKALKLETGDKIEVIVTDNNEAIIRPIKKRTDDVYKKLHKYGKRTVSVEEMNQVIRKKMEKTFK</sequence>
<dbReference type="SMART" id="SM00966">
    <property type="entry name" value="SpoVT_AbrB"/>
    <property type="match status" value="1"/>
</dbReference>
<organism evidence="3">
    <name type="scientific">Caldithrix abyssi</name>
    <dbReference type="NCBI Taxonomy" id="187145"/>
    <lineage>
        <taxon>Bacteria</taxon>
        <taxon>Pseudomonadati</taxon>
        <taxon>Calditrichota</taxon>
        <taxon>Calditrichia</taxon>
        <taxon>Calditrichales</taxon>
        <taxon>Calditrichaceae</taxon>
        <taxon>Caldithrix</taxon>
    </lineage>
</organism>
<name>A0A7V4WW01_CALAY</name>
<keyword evidence="1 3" id="KW-0238">DNA-binding</keyword>
<dbReference type="Gene3D" id="2.10.260.10">
    <property type="match status" value="1"/>
</dbReference>
<dbReference type="InterPro" id="IPR052975">
    <property type="entry name" value="Repressor-like_regulatory"/>
</dbReference>
<dbReference type="PANTHER" id="PTHR34860">
    <property type="entry name" value="REPRESSOR-LIKE PROTEIN SSO7C3"/>
    <property type="match status" value="1"/>
</dbReference>
<dbReference type="NCBIfam" id="TIGR01439">
    <property type="entry name" value="lp_hng_hel_AbrB"/>
    <property type="match status" value="1"/>
</dbReference>
<dbReference type="AlphaFoldDB" id="A0A7V4WW01"/>
<evidence type="ECO:0000256" key="1">
    <source>
        <dbReference type="PROSITE-ProRule" id="PRU01076"/>
    </source>
</evidence>
<dbReference type="InterPro" id="IPR037914">
    <property type="entry name" value="SpoVT-AbrB_sf"/>
</dbReference>
<reference evidence="3" key="1">
    <citation type="journal article" date="2020" name="mSystems">
        <title>Genome- and Community-Level Interaction Insights into Carbon Utilization and Element Cycling Functions of Hydrothermarchaeota in Hydrothermal Sediment.</title>
        <authorList>
            <person name="Zhou Z."/>
            <person name="Liu Y."/>
            <person name="Xu W."/>
            <person name="Pan J."/>
            <person name="Luo Z.H."/>
            <person name="Li M."/>
        </authorList>
    </citation>
    <scope>NUCLEOTIDE SEQUENCE [LARGE SCALE GENOMIC DNA]</scope>
    <source>
        <strain evidence="3">HyVt-577</strain>
    </source>
</reference>
<evidence type="ECO:0000313" key="3">
    <source>
        <dbReference type="EMBL" id="HGY56057.1"/>
    </source>
</evidence>
<dbReference type="PROSITE" id="PS51740">
    <property type="entry name" value="SPOVT_ABRB"/>
    <property type="match status" value="1"/>
</dbReference>
<dbReference type="EMBL" id="DRQG01000095">
    <property type="protein sequence ID" value="HGY56057.1"/>
    <property type="molecule type" value="Genomic_DNA"/>
</dbReference>
<comment type="caution">
    <text evidence="3">The sequence shown here is derived from an EMBL/GenBank/DDBJ whole genome shotgun (WGS) entry which is preliminary data.</text>
</comment>
<feature type="domain" description="SpoVT-AbrB" evidence="2">
    <location>
        <begin position="1"/>
        <end position="47"/>
    </location>
</feature>
<dbReference type="InterPro" id="IPR007159">
    <property type="entry name" value="SpoVT-AbrB_dom"/>
</dbReference>
<evidence type="ECO:0000259" key="2">
    <source>
        <dbReference type="PROSITE" id="PS51740"/>
    </source>
</evidence>